<evidence type="ECO:0000313" key="7">
    <source>
        <dbReference type="Proteomes" id="UP000006001"/>
    </source>
</evidence>
<dbReference type="PANTHER" id="PTHR34378">
    <property type="entry name" value="GLUTAMATE--CYSTEINE LIGASE, CHLOROPLASTIC"/>
    <property type="match status" value="1"/>
</dbReference>
<evidence type="ECO:0000313" key="6">
    <source>
        <dbReference type="EMBL" id="EEZ60305.1"/>
    </source>
</evidence>
<dbReference type="GO" id="GO:0004357">
    <property type="term" value="F:glutamate-cysteine ligase activity"/>
    <property type="evidence" value="ECO:0007669"/>
    <property type="project" value="UniProtKB-UniRule"/>
</dbReference>
<dbReference type="GO" id="GO:0005524">
    <property type="term" value="F:ATP binding"/>
    <property type="evidence" value="ECO:0007669"/>
    <property type="project" value="UniProtKB-UniRule"/>
</dbReference>
<keyword evidence="7" id="KW-1185">Reference proteome</keyword>
<dbReference type="AlphaFoldDB" id="D0WIV7"/>
<evidence type="ECO:0000256" key="3">
    <source>
        <dbReference type="ARBA" id="ARBA00022840"/>
    </source>
</evidence>
<dbReference type="RefSeq" id="WP_006363063.1">
    <property type="nucleotide sequence ID" value="NZ_GG700631.1"/>
</dbReference>
<keyword evidence="2 5" id="KW-0547">Nucleotide-binding</keyword>
<dbReference type="STRING" id="649764.HMPREF0762_01782"/>
<dbReference type="EMBL" id="ACUX02000019">
    <property type="protein sequence ID" value="EEZ60305.1"/>
    <property type="molecule type" value="Genomic_DNA"/>
</dbReference>
<dbReference type="OrthoDB" id="9813383at2"/>
<evidence type="ECO:0000256" key="2">
    <source>
        <dbReference type="ARBA" id="ARBA00022741"/>
    </source>
</evidence>
<dbReference type="HOGENOM" id="CLU_026610_1_1_11"/>
<dbReference type="SUPFAM" id="SSF55931">
    <property type="entry name" value="Glutamine synthetase/guanido kinase"/>
    <property type="match status" value="1"/>
</dbReference>
<dbReference type="InterPro" id="IPR035434">
    <property type="entry name" value="GCL_bact_plant"/>
</dbReference>
<proteinExistence type="inferred from homology"/>
<comment type="function">
    <text evidence="5">Catalyzes the synthesis of gamma-glutamylcysteine (gamma-GC).</text>
</comment>
<comment type="caution">
    <text evidence="6">The sequence shown here is derived from an EMBL/GenBank/DDBJ whole genome shotgun (WGS) entry which is preliminary data.</text>
</comment>
<organism evidence="6 7">
    <name type="scientific">Slackia exigua (strain ATCC 700122 / DSM 15923 / CIP 105133 / JCM 11022 / KCTC 5966 / S-7)</name>
    <dbReference type="NCBI Taxonomy" id="649764"/>
    <lineage>
        <taxon>Bacteria</taxon>
        <taxon>Bacillati</taxon>
        <taxon>Actinomycetota</taxon>
        <taxon>Coriobacteriia</taxon>
        <taxon>Eggerthellales</taxon>
        <taxon>Eggerthellaceae</taxon>
        <taxon>Slackia</taxon>
    </lineage>
</organism>
<comment type="catalytic activity">
    <reaction evidence="4 5">
        <text>L-cysteine + L-glutamate + ATP = gamma-L-glutamyl-L-cysteine + ADP + phosphate + H(+)</text>
        <dbReference type="Rhea" id="RHEA:13285"/>
        <dbReference type="ChEBI" id="CHEBI:15378"/>
        <dbReference type="ChEBI" id="CHEBI:29985"/>
        <dbReference type="ChEBI" id="CHEBI:30616"/>
        <dbReference type="ChEBI" id="CHEBI:35235"/>
        <dbReference type="ChEBI" id="CHEBI:43474"/>
        <dbReference type="ChEBI" id="CHEBI:58173"/>
        <dbReference type="ChEBI" id="CHEBI:456216"/>
        <dbReference type="EC" id="6.3.2.2"/>
    </reaction>
</comment>
<gene>
    <name evidence="6" type="ORF">HMPREF0762_01782</name>
</gene>
<name>D0WIV7_SLAES</name>
<dbReference type="eggNOG" id="COG3572">
    <property type="taxonomic scope" value="Bacteria"/>
</dbReference>
<comment type="similarity">
    <text evidence="5">Belongs to the glutamate--cysteine ligase type 2 family. EgtA subfamily.</text>
</comment>
<dbReference type="EC" id="6.3.2.2" evidence="5"/>
<dbReference type="PANTHER" id="PTHR34378:SF1">
    <property type="entry name" value="GLUTAMATE--CYSTEINE LIGASE, CHLOROPLASTIC"/>
    <property type="match status" value="1"/>
</dbReference>
<evidence type="ECO:0000256" key="1">
    <source>
        <dbReference type="ARBA" id="ARBA00022598"/>
    </source>
</evidence>
<dbReference type="Proteomes" id="UP000006001">
    <property type="component" value="Unassembled WGS sequence"/>
</dbReference>
<keyword evidence="1 5" id="KW-0436">Ligase</keyword>
<dbReference type="GeneID" id="85008156"/>
<dbReference type="GO" id="GO:0006750">
    <property type="term" value="P:glutathione biosynthetic process"/>
    <property type="evidence" value="ECO:0007669"/>
    <property type="project" value="UniProtKB-UniRule"/>
</dbReference>
<keyword evidence="3 5" id="KW-0067">ATP-binding</keyword>
<sequence length="423" mass="45804">MDQKNGARAAHADQPARDANVAAFVAYFQNGCKPKASTLGVEIEHFLVDNTGQPLTYSQPNGVADVLRTLSARYPDVSMHGDDILGVAKPHMNVTIEPAAQLEISAGPFESIADMRFALGEFERDVAAALTPVAGRMVALGYDPMLVAADKELIPKARYDIMNRYLSAISPSGPRMMRGSASTQVSIDYTSEEDAAAKMRVASALAPLLSLMCDNAPVFEGTRAPHRLMRAEIWRYLDPDRCNTVPGCLDAGFSFADYANYILDVPAVVALDAEGEARYDTRTFGDIFADRTMTHADIEHALSMVWPDARLKTYVEIRPADALPIDLACAYEALIKGIFYGPALGALAAAFEGVDAQDVDDAKTAIMKRGYEAETFSRNAGDMCDALVEMAYEGLPAGERGFLDPLARLVKQRITPADVSEFA</sequence>
<evidence type="ECO:0000256" key="4">
    <source>
        <dbReference type="ARBA" id="ARBA00048819"/>
    </source>
</evidence>
<evidence type="ECO:0000256" key="5">
    <source>
        <dbReference type="PIRNR" id="PIRNR017901"/>
    </source>
</evidence>
<dbReference type="PIRSF" id="PIRSF017901">
    <property type="entry name" value="GCL"/>
    <property type="match status" value="1"/>
</dbReference>
<accession>D0WIV7</accession>
<dbReference type="Gene3D" id="3.30.590.20">
    <property type="match status" value="1"/>
</dbReference>
<dbReference type="InterPro" id="IPR014746">
    <property type="entry name" value="Gln_synth/guanido_kin_cat_dom"/>
</dbReference>
<protein>
    <recommendedName>
        <fullName evidence="5">Glutamate--cysteine ligase</fullName>
        <ecNumber evidence="5">6.3.2.2</ecNumber>
    </recommendedName>
</protein>
<dbReference type="InterPro" id="IPR006336">
    <property type="entry name" value="GCS2"/>
</dbReference>
<dbReference type="Pfam" id="PF04107">
    <property type="entry name" value="GCS2"/>
    <property type="match status" value="1"/>
</dbReference>
<reference evidence="6" key="1">
    <citation type="submission" date="2009-10" db="EMBL/GenBank/DDBJ databases">
        <authorList>
            <person name="Weinstock G."/>
            <person name="Sodergren E."/>
            <person name="Clifton S."/>
            <person name="Fulton L."/>
            <person name="Fulton B."/>
            <person name="Courtney L."/>
            <person name="Fronick C."/>
            <person name="Harrison M."/>
            <person name="Strong C."/>
            <person name="Farmer C."/>
            <person name="Delahaunty K."/>
            <person name="Markovic C."/>
            <person name="Hall O."/>
            <person name="Minx P."/>
            <person name="Tomlinson C."/>
            <person name="Mitreva M."/>
            <person name="Nelson J."/>
            <person name="Hou S."/>
            <person name="Wollam A."/>
            <person name="Pepin K.H."/>
            <person name="Johnson M."/>
            <person name="Bhonagiri V."/>
            <person name="Nash W.E."/>
            <person name="Warren W."/>
            <person name="Chinwalla A."/>
            <person name="Mardis E.R."/>
            <person name="Wilson R.K."/>
        </authorList>
    </citation>
    <scope>NUCLEOTIDE SEQUENCE [LARGE SCALE GENOMIC DNA]</scope>
    <source>
        <strain evidence="6">ATCC 700122</strain>
    </source>
</reference>